<dbReference type="PANTHER" id="PTHR43433">
    <property type="entry name" value="HYDROLASE, ALPHA/BETA FOLD FAMILY PROTEIN"/>
    <property type="match status" value="1"/>
</dbReference>
<feature type="domain" description="AB hydrolase-1" evidence="1">
    <location>
        <begin position="24"/>
        <end position="276"/>
    </location>
</feature>
<dbReference type="InterPro" id="IPR000073">
    <property type="entry name" value="AB_hydrolase_1"/>
</dbReference>
<dbReference type="GO" id="GO:0004806">
    <property type="term" value="F:triacylglycerol lipase activity"/>
    <property type="evidence" value="ECO:0007669"/>
    <property type="project" value="TreeGrafter"/>
</dbReference>
<evidence type="ECO:0000313" key="3">
    <source>
        <dbReference type="Proteomes" id="UP001412239"/>
    </source>
</evidence>
<evidence type="ECO:0000313" key="2">
    <source>
        <dbReference type="EMBL" id="CUS08550.1"/>
    </source>
</evidence>
<reference evidence="2" key="1">
    <citation type="submission" date="2015-10" db="EMBL/GenBank/DDBJ databases">
        <authorList>
            <person name="Regsiter A."/>
            <person name="william w."/>
        </authorList>
    </citation>
    <scope>NUCLEOTIDE SEQUENCE</scope>
    <source>
        <strain evidence="2">Montdore</strain>
    </source>
</reference>
<dbReference type="Proteomes" id="UP001412239">
    <property type="component" value="Unassembled WGS sequence"/>
</dbReference>
<accession>A0A292PPZ1</accession>
<organism evidence="2 3">
    <name type="scientific">Tuber aestivum</name>
    <name type="common">summer truffle</name>
    <dbReference type="NCBI Taxonomy" id="59557"/>
    <lineage>
        <taxon>Eukaryota</taxon>
        <taxon>Fungi</taxon>
        <taxon>Dikarya</taxon>
        <taxon>Ascomycota</taxon>
        <taxon>Pezizomycotina</taxon>
        <taxon>Pezizomycetes</taxon>
        <taxon>Pezizales</taxon>
        <taxon>Tuberaceae</taxon>
        <taxon>Tuber</taxon>
    </lineage>
</organism>
<dbReference type="Gene3D" id="3.40.50.1820">
    <property type="entry name" value="alpha/beta hydrolase"/>
    <property type="match status" value="1"/>
</dbReference>
<evidence type="ECO:0000259" key="1">
    <source>
        <dbReference type="Pfam" id="PF00561"/>
    </source>
</evidence>
<keyword evidence="3" id="KW-1185">Reference proteome</keyword>
<dbReference type="GO" id="GO:0046503">
    <property type="term" value="P:glycerolipid catabolic process"/>
    <property type="evidence" value="ECO:0007669"/>
    <property type="project" value="TreeGrafter"/>
</dbReference>
<sequence>MKIKANNIDIEIEDTHPGDSTGRPVVLLIMGLGMQLIAWPPAMVQAIADAGFRVLRLDNRDIGLSQHFDHLGTPSLLWEGLKFRLGWRIRPPYSLEDMAADTLGVLDALNIAKAHVVGVSMGGMVAQRLAVLAPSRLLSLSSIMSSSGARGLPEASPAVTRILLSRPAGKGVQAAVDHTARLLKAIGSPGFPTPDAELRQKVAAAAQRSFHPQGVVRQMVAIAADSTRAAALARVTAPTLVLHGRADPLVPMACGEDTARRIPGARFESIEGMGHDLPPGVVERLLALLIPHFKAAATT</sequence>
<protein>
    <recommendedName>
        <fullName evidence="1">AB hydrolase-1 domain-containing protein</fullName>
    </recommendedName>
</protein>
<name>A0A292PPZ1_9PEZI</name>
<dbReference type="PANTHER" id="PTHR43433:SF5">
    <property type="entry name" value="AB HYDROLASE-1 DOMAIN-CONTAINING PROTEIN"/>
    <property type="match status" value="1"/>
</dbReference>
<dbReference type="EMBL" id="LN891126">
    <property type="protein sequence ID" value="CUS08550.1"/>
    <property type="molecule type" value="Genomic_DNA"/>
</dbReference>
<dbReference type="InterPro" id="IPR050471">
    <property type="entry name" value="AB_hydrolase"/>
</dbReference>
<dbReference type="Pfam" id="PF00561">
    <property type="entry name" value="Abhydrolase_1"/>
    <property type="match status" value="1"/>
</dbReference>
<gene>
    <name evidence="2" type="ORF">GSTUAT00007363001</name>
</gene>
<dbReference type="AlphaFoldDB" id="A0A292PPZ1"/>
<dbReference type="SUPFAM" id="SSF53474">
    <property type="entry name" value="alpha/beta-Hydrolases"/>
    <property type="match status" value="1"/>
</dbReference>
<proteinExistence type="predicted"/>
<dbReference type="InterPro" id="IPR029058">
    <property type="entry name" value="AB_hydrolase_fold"/>
</dbReference>